<comment type="caution">
    <text evidence="1">The sequence shown here is derived from an EMBL/GenBank/DDBJ whole genome shotgun (WGS) entry which is preliminary data.</text>
</comment>
<gene>
    <name evidence="1" type="ORF">MJG53_003493</name>
</gene>
<keyword evidence="2" id="KW-1185">Reference proteome</keyword>
<evidence type="ECO:0000313" key="1">
    <source>
        <dbReference type="EMBL" id="KAI4589085.1"/>
    </source>
</evidence>
<sequence length="556" mass="59897">MLRTVLDAPQRLLKKGRESQKLVLLVVFVALLLDNMLLTVVVPIVPTYLYAKEFKDINGSRYLDSTTTSQPALTPAFSTIFSFFENNTVAIQESVPSGTARTSGISGTVSPPVTEADVAHGNNCFQATEFLKEENIWVGVLFASKALMQLLVNPFMGPLTNRLSFLEKRIWVLADRIGYHIPMFAGFVIMFISTVMFAFSGTYTLLFVARTLQGIGSSFSSVAGLGMLACVYTDDHERGRAMGIALGGLALGVLVGAPFGSVTYVFLGKTVPFLILAFLALLDGGAMWLPPAHSVTLVHHFSICDLWVADLCSKGADSAKGTPLLTLLRDPYILVAAGSICFANMGVAMLEPTLPIWMLQTMCAPQWQLGLAFLPASVSYLIGTSLFGVLANKMGRWLCSLIGMLVVGTSLLCVPLAHDIFGLIGPNAGLGISIGMVDSSMMPIMGHLVDLRHAPVYGSVYAIADVAFCMGFAIGPSTGGAIVRAIGFPWLMVIIGVTNILYAPLCYYLRSPPAKEEKLAVLSQDCPMETRMYAAEKHTRQFPLGEDSDEEPGCEE</sequence>
<dbReference type="Proteomes" id="UP001057279">
    <property type="component" value="Linkage Group LG02"/>
</dbReference>
<organism evidence="1 2">
    <name type="scientific">Ovis ammon polii x Ovis aries</name>
    <dbReference type="NCBI Taxonomy" id="2918886"/>
    <lineage>
        <taxon>Eukaryota</taxon>
        <taxon>Metazoa</taxon>
        <taxon>Chordata</taxon>
        <taxon>Craniata</taxon>
        <taxon>Vertebrata</taxon>
        <taxon>Euteleostomi</taxon>
        <taxon>Mammalia</taxon>
        <taxon>Eutheria</taxon>
        <taxon>Laurasiatheria</taxon>
        <taxon>Artiodactyla</taxon>
        <taxon>Ruminantia</taxon>
        <taxon>Pecora</taxon>
        <taxon>Bovidae</taxon>
        <taxon>Caprinae</taxon>
        <taxon>Ovis</taxon>
    </lineage>
</organism>
<protein>
    <submittedName>
        <fullName evidence="1">Uncharacterized protein</fullName>
    </submittedName>
</protein>
<dbReference type="EMBL" id="CM043027">
    <property type="protein sequence ID" value="KAI4589085.1"/>
    <property type="molecule type" value="Genomic_DNA"/>
</dbReference>
<reference evidence="1" key="1">
    <citation type="submission" date="2022-03" db="EMBL/GenBank/DDBJ databases">
        <title>Genomic analyses of argali, domestic sheep and their hybrids provide insights into chromosomal evolution, heterosis and genetic basis of agronomic traits.</title>
        <authorList>
            <person name="Li M."/>
        </authorList>
    </citation>
    <scope>NUCLEOTIDE SEQUENCE</scope>
    <source>
        <strain evidence="1">F1 hybrid</strain>
    </source>
</reference>
<accession>A0ACB9VGX1</accession>
<proteinExistence type="predicted"/>
<name>A0ACB9VGX1_9CETA</name>
<evidence type="ECO:0000313" key="2">
    <source>
        <dbReference type="Proteomes" id="UP001057279"/>
    </source>
</evidence>